<protein>
    <recommendedName>
        <fullName evidence="5">PNPLA domain-containing protein</fullName>
    </recommendedName>
</protein>
<evidence type="ECO:0000256" key="1">
    <source>
        <dbReference type="ARBA" id="ARBA00022801"/>
    </source>
</evidence>
<organism evidence="3 4">
    <name type="scientific">Lepraria finkii</name>
    <dbReference type="NCBI Taxonomy" id="1340010"/>
    <lineage>
        <taxon>Eukaryota</taxon>
        <taxon>Fungi</taxon>
        <taxon>Dikarya</taxon>
        <taxon>Ascomycota</taxon>
        <taxon>Pezizomycotina</taxon>
        <taxon>Lecanoromycetes</taxon>
        <taxon>OSLEUM clade</taxon>
        <taxon>Lecanoromycetidae</taxon>
        <taxon>Lecanorales</taxon>
        <taxon>Lecanorineae</taxon>
        <taxon>Stereocaulaceae</taxon>
        <taxon>Lepraria</taxon>
    </lineage>
</organism>
<reference evidence="3 4" key="1">
    <citation type="submission" date="2024-09" db="EMBL/GenBank/DDBJ databases">
        <title>Rethinking Asexuality: The Enigmatic Case of Functional Sexual Genes in Lepraria (Stereocaulaceae).</title>
        <authorList>
            <person name="Doellman M."/>
            <person name="Sun Y."/>
            <person name="Barcenas-Pena A."/>
            <person name="Lumbsch H.T."/>
            <person name="Grewe F."/>
        </authorList>
    </citation>
    <scope>NUCLEOTIDE SEQUENCE [LARGE SCALE GENOMIC DNA]</scope>
    <source>
        <strain evidence="3 4">Grewe 0041</strain>
    </source>
</reference>
<evidence type="ECO:0000313" key="4">
    <source>
        <dbReference type="Proteomes" id="UP001590951"/>
    </source>
</evidence>
<evidence type="ECO:0008006" key="5">
    <source>
        <dbReference type="Google" id="ProtNLM"/>
    </source>
</evidence>
<dbReference type="PANTHER" id="PTHR24185:SF1">
    <property type="entry name" value="CALCIUM-INDEPENDENT PHOSPHOLIPASE A2-GAMMA"/>
    <property type="match status" value="1"/>
</dbReference>
<proteinExistence type="predicted"/>
<evidence type="ECO:0000256" key="2">
    <source>
        <dbReference type="ARBA" id="ARBA00022963"/>
    </source>
</evidence>
<keyword evidence="1" id="KW-0378">Hydrolase</keyword>
<evidence type="ECO:0000313" key="3">
    <source>
        <dbReference type="EMBL" id="KAL2053747.1"/>
    </source>
</evidence>
<keyword evidence="2" id="KW-0443">Lipid metabolism</keyword>
<dbReference type="Gene3D" id="3.40.1090.10">
    <property type="entry name" value="Cytosolic phospholipase A2 catalytic domain"/>
    <property type="match status" value="1"/>
</dbReference>
<keyword evidence="2" id="KW-0442">Lipid degradation</keyword>
<dbReference type="PANTHER" id="PTHR24185">
    <property type="entry name" value="CALCIUM-INDEPENDENT PHOSPHOLIPASE A2-GAMMA"/>
    <property type="match status" value="1"/>
</dbReference>
<name>A0ABR4B8K3_9LECA</name>
<sequence length="161" mass="18041">MLQELIQEISSVESSNNHQARTSSYSPIIDCLPVDNSAATSGKISFDFLPCHYFDYIAGTASGGIIAVMLGRLRMTVEEAMTEYERLCHEAFDRPESNLKRSLVRYNGAAKIDEPDEIIGDVTPCWPSPDEWEPDHAMDHRTSPTCKKYLLSVQIRTDAGR</sequence>
<comment type="caution">
    <text evidence="3">The sequence shown here is derived from an EMBL/GenBank/DDBJ whole genome shotgun (WGS) entry which is preliminary data.</text>
</comment>
<keyword evidence="4" id="KW-1185">Reference proteome</keyword>
<dbReference type="Proteomes" id="UP001590951">
    <property type="component" value="Unassembled WGS sequence"/>
</dbReference>
<dbReference type="SUPFAM" id="SSF52151">
    <property type="entry name" value="FabD/lysophospholipase-like"/>
    <property type="match status" value="1"/>
</dbReference>
<dbReference type="EMBL" id="JBHFEH010000019">
    <property type="protein sequence ID" value="KAL2053747.1"/>
    <property type="molecule type" value="Genomic_DNA"/>
</dbReference>
<accession>A0ABR4B8K3</accession>
<gene>
    <name evidence="3" type="ORF">ABVK25_006052</name>
</gene>
<dbReference type="InterPro" id="IPR016035">
    <property type="entry name" value="Acyl_Trfase/lysoPLipase"/>
</dbReference>